<feature type="region of interest" description="Disordered" evidence="1">
    <location>
        <begin position="893"/>
        <end position="915"/>
    </location>
</feature>
<dbReference type="Proteomes" id="UP000245081">
    <property type="component" value="Unassembled WGS sequence"/>
</dbReference>
<evidence type="ECO:0000256" key="1">
    <source>
        <dbReference type="SAM" id="MobiDB-lite"/>
    </source>
</evidence>
<feature type="region of interest" description="Disordered" evidence="1">
    <location>
        <begin position="716"/>
        <end position="760"/>
    </location>
</feature>
<feature type="compositionally biased region" description="Polar residues" evidence="1">
    <location>
        <begin position="1045"/>
        <end position="1059"/>
    </location>
</feature>
<feature type="compositionally biased region" description="Low complexity" evidence="1">
    <location>
        <begin position="535"/>
        <end position="572"/>
    </location>
</feature>
<protein>
    <submittedName>
        <fullName evidence="2">DNA ligase</fullName>
    </submittedName>
</protein>
<feature type="compositionally biased region" description="Polar residues" evidence="1">
    <location>
        <begin position="898"/>
        <end position="910"/>
    </location>
</feature>
<reference evidence="2 3" key="1">
    <citation type="journal article" date="2018" name="Environ. Microbiol.">
        <title>Isolation and genomic characterization of Novimethylophilus kurashikiensis gen. nov. sp. nov., a new lanthanide-dependent methylotrophic species of Methylophilaceae.</title>
        <authorList>
            <person name="Lv H."/>
            <person name="Sahin N."/>
            <person name="Tani A."/>
        </authorList>
    </citation>
    <scope>NUCLEOTIDE SEQUENCE [LARGE SCALE GENOMIC DNA]</scope>
    <source>
        <strain evidence="2 3">La2-4</strain>
    </source>
</reference>
<evidence type="ECO:0000313" key="3">
    <source>
        <dbReference type="Proteomes" id="UP000245081"/>
    </source>
</evidence>
<dbReference type="RefSeq" id="WP_146187179.1">
    <property type="nucleotide sequence ID" value="NZ_BDOQ01000008.1"/>
</dbReference>
<sequence>MADPTMIDQGEFPQVIRNHEREERDFTNWRETQEQYIESERVAALDNMLYGNPVANLLYLEQAGSLTTLRNEEEVAKVENLRRLAAEQQGLPYEPPAHLSEAAEAALAQLKEASEPASAPAVEATNEPAPDAAIHTGEAAAGKEVEASVAAKLGDLPREATGVEKKLSTIAGDGTRQDRLVMLGDPKVEERMMDTLRNRGLLTYVGGVPQINATHSQLAKMYNEAAMQLGHETGREYSTVRAVEMEVNREPGALFGRLSSGILNAMGQKHTITVLVGGDKETVDKSLAELGQHFSKMDSLDYLNKNASQPVKLEDGKLVVPENGPLKLSSSVALDVAIGLAKAPVQDRQEFLDKVKEMRDAQRAQEFAEKENGGDKEAGKEAGKSANQEASPQVNKFASEFAEKLDKAFKEPASLAERNERKQSGAESMLYAFRGMKDPATPELGTLPTEARQTALVQLEALVKKAQSKEYGEGAIKAATDLTSTAGDSSKMKLEKLIAAEHANDPNFAAFAAATAGRMVADGIITEKQAQEMKSATQPQATAETAAPQSEASKQAPQEPQQAAQVNDQAAAKEPVKLDASAPLHERIEQMAKAGPDGVSAEQVNALMKDLQPARMSEDFYQVDTRNMKDGKVDYQTDEPAKTLARLEAILTATESGRYGQEAANQAKELLPLVQREGAWHNQDMYRYMDDPLALRLTGDQVRTIDEERAKLGSWLDKSHEASATATQAPATEAPKAATVQEQAGAPAVEAPAAAPKQAEQVREATFEPTPHPQQASTEKAVTQLAQFMSNPAGNLTTRDHQWDPRGADKLARVLGNIDTDVLSGMSPATQAEVAAQAKWAARMVEQGKLPVSDSLKDQVLYKADEMDRLGKLPLDSESAKALAKAERLESAMDARMTGSSHNTQASTGHTQDRDMSNIAKDLVHAVYKAPDMGEAYAKYTLKMAKDITPDNIKSLSPEDRARTAVALDFLARQVKEGAMGDFSSLSDAVQRHTNNSLEAADKLYQAYAKDSSMQVSMIRAENDLHARNNPENTAAKETAAGHDQGQSKQAQNDRSLER</sequence>
<keyword evidence="2" id="KW-0436">Ligase</keyword>
<feature type="region of interest" description="Disordered" evidence="1">
    <location>
        <begin position="366"/>
        <end position="393"/>
    </location>
</feature>
<dbReference type="GO" id="GO:0016874">
    <property type="term" value="F:ligase activity"/>
    <property type="evidence" value="ECO:0007669"/>
    <property type="project" value="UniProtKB-KW"/>
</dbReference>
<proteinExistence type="predicted"/>
<accession>A0A2R5FD06</accession>
<comment type="caution">
    <text evidence="2">The sequence shown here is derived from an EMBL/GenBank/DDBJ whole genome shotgun (WGS) entry which is preliminary data.</text>
</comment>
<dbReference type="EMBL" id="BDOQ01000008">
    <property type="protein sequence ID" value="GBG14581.1"/>
    <property type="molecule type" value="Genomic_DNA"/>
</dbReference>
<feature type="region of interest" description="Disordered" evidence="1">
    <location>
        <begin position="1019"/>
        <end position="1059"/>
    </location>
</feature>
<feature type="compositionally biased region" description="Low complexity" evidence="1">
    <location>
        <begin position="722"/>
        <end position="759"/>
    </location>
</feature>
<dbReference type="AlphaFoldDB" id="A0A2R5FD06"/>
<feature type="region of interest" description="Disordered" evidence="1">
    <location>
        <begin position="530"/>
        <end position="573"/>
    </location>
</feature>
<name>A0A2R5FD06_9PROT</name>
<feature type="compositionally biased region" description="Basic and acidic residues" evidence="1">
    <location>
        <begin position="366"/>
        <end position="383"/>
    </location>
</feature>
<organism evidence="2 3">
    <name type="scientific">Novimethylophilus kurashikiensis</name>
    <dbReference type="NCBI Taxonomy" id="1825523"/>
    <lineage>
        <taxon>Bacteria</taxon>
        <taxon>Pseudomonadati</taxon>
        <taxon>Pseudomonadota</taxon>
        <taxon>Betaproteobacteria</taxon>
        <taxon>Nitrosomonadales</taxon>
        <taxon>Methylophilaceae</taxon>
        <taxon>Novimethylophilus</taxon>
    </lineage>
</organism>
<evidence type="ECO:0000313" key="2">
    <source>
        <dbReference type="EMBL" id="GBG14581.1"/>
    </source>
</evidence>
<gene>
    <name evidence="2" type="ORF">NMK_2180</name>
</gene>
<keyword evidence="3" id="KW-1185">Reference proteome</keyword>